<dbReference type="InterPro" id="IPR018919">
    <property type="entry name" value="DUF2484"/>
</dbReference>
<sequence length="81" mass="9004">MSESISLVLIWGLAANIAAMLPRQRNDWTPAYILIAVGIPILGFVTMQHGPWAGLIVLLAGMAALRWPIVDLGRWLRRRVD</sequence>
<keyword evidence="1" id="KW-0812">Transmembrane</keyword>
<gene>
    <name evidence="2" type="ORF">F3W81_07625</name>
</gene>
<keyword evidence="1" id="KW-0472">Membrane</keyword>
<protein>
    <submittedName>
        <fullName evidence="2">DUF2484 family protein</fullName>
    </submittedName>
</protein>
<accession>A0A7L9WUE8</accession>
<dbReference type="Proteomes" id="UP000594118">
    <property type="component" value="Chromosome"/>
</dbReference>
<feature type="transmembrane region" description="Helical" evidence="1">
    <location>
        <begin position="29"/>
        <end position="46"/>
    </location>
</feature>
<dbReference type="EMBL" id="CP045201">
    <property type="protein sequence ID" value="QOL83138.1"/>
    <property type="molecule type" value="Genomic_DNA"/>
</dbReference>
<keyword evidence="3" id="KW-1185">Reference proteome</keyword>
<organism evidence="2 3">
    <name type="scientific">Pseudooceanicola spongiae</name>
    <dbReference type="NCBI Taxonomy" id="2613965"/>
    <lineage>
        <taxon>Bacteria</taxon>
        <taxon>Pseudomonadati</taxon>
        <taxon>Pseudomonadota</taxon>
        <taxon>Alphaproteobacteria</taxon>
        <taxon>Rhodobacterales</taxon>
        <taxon>Paracoccaceae</taxon>
        <taxon>Pseudooceanicola</taxon>
    </lineage>
</organism>
<name>A0A7L9WUE8_9RHOB</name>
<feature type="transmembrane region" description="Helical" evidence="1">
    <location>
        <begin position="6"/>
        <end position="22"/>
    </location>
</feature>
<evidence type="ECO:0000256" key="1">
    <source>
        <dbReference type="SAM" id="Phobius"/>
    </source>
</evidence>
<keyword evidence="1" id="KW-1133">Transmembrane helix</keyword>
<dbReference type="AlphaFoldDB" id="A0A7L9WUE8"/>
<evidence type="ECO:0000313" key="2">
    <source>
        <dbReference type="EMBL" id="QOL83138.1"/>
    </source>
</evidence>
<dbReference type="Pfam" id="PF10658">
    <property type="entry name" value="DUF2484"/>
    <property type="match status" value="1"/>
</dbReference>
<feature type="transmembrane region" description="Helical" evidence="1">
    <location>
        <begin position="52"/>
        <end position="69"/>
    </location>
</feature>
<dbReference type="KEGG" id="pshq:F3W81_07625"/>
<proteinExistence type="predicted"/>
<dbReference type="RefSeq" id="WP_193083707.1">
    <property type="nucleotide sequence ID" value="NZ_CP045201.1"/>
</dbReference>
<evidence type="ECO:0000313" key="3">
    <source>
        <dbReference type="Proteomes" id="UP000594118"/>
    </source>
</evidence>
<reference evidence="2 3" key="1">
    <citation type="submission" date="2019-10" db="EMBL/GenBank/DDBJ databases">
        <title>Pseudopuniceibacterium sp. HQ09 islated from Antarctica.</title>
        <authorList>
            <person name="Liao L."/>
            <person name="Su S."/>
            <person name="Chen B."/>
            <person name="Yu Y."/>
        </authorList>
    </citation>
    <scope>NUCLEOTIDE SEQUENCE [LARGE SCALE GENOMIC DNA]</scope>
    <source>
        <strain evidence="2 3">HQ09</strain>
    </source>
</reference>